<reference evidence="2" key="1">
    <citation type="submission" date="2023-06" db="EMBL/GenBank/DDBJ databases">
        <authorList>
            <person name="Zeman M."/>
            <person name="Kubasova T."/>
            <person name="Jahodarova E."/>
            <person name="Nykrynova M."/>
            <person name="Rychlik I."/>
        </authorList>
    </citation>
    <scope>NUCLEOTIDE SEQUENCE</scope>
    <source>
        <strain evidence="2">ET15</strain>
        <strain evidence="1">ET37</strain>
    </source>
</reference>
<sequence length="110" mass="12611">MKQKTGGCGSWCLGMRKGLFRCRNHGMECPDVARRDAEKALLRCGKGSANMLYVLFRQAKWAFRHCHTGSFAVWRQRFYVAEWCKPLCVNVMRKVLKSGVFAPEVLPGRK</sequence>
<dbReference type="EMBL" id="JAUEIF010000001">
    <property type="protein sequence ID" value="MDN0023920.1"/>
    <property type="molecule type" value="Genomic_DNA"/>
</dbReference>
<evidence type="ECO:0000313" key="4">
    <source>
        <dbReference type="Proteomes" id="UP001168478"/>
    </source>
</evidence>
<dbReference type="EMBL" id="JAUEIE010000001">
    <property type="protein sequence ID" value="MDN0021423.1"/>
    <property type="molecule type" value="Genomic_DNA"/>
</dbReference>
<dbReference type="Proteomes" id="UP001167831">
    <property type="component" value="Unassembled WGS sequence"/>
</dbReference>
<evidence type="ECO:0000313" key="3">
    <source>
        <dbReference type="Proteomes" id="UP001167831"/>
    </source>
</evidence>
<comment type="caution">
    <text evidence="2">The sequence shown here is derived from an EMBL/GenBank/DDBJ whole genome shotgun (WGS) entry which is preliminary data.</text>
</comment>
<accession>A0AAW7JM52</accession>
<protein>
    <submittedName>
        <fullName evidence="2">Uncharacterized protein</fullName>
    </submittedName>
</protein>
<reference evidence="2" key="2">
    <citation type="submission" date="2023-08" db="EMBL/GenBank/DDBJ databases">
        <title>Identification and characterization of horizontal gene transfer across gut microbiota members of farm animals based on homology search.</title>
        <authorList>
            <person name="Schwarzerova J."/>
            <person name="Nykrynova M."/>
            <person name="Jureckova K."/>
            <person name="Cejkova D."/>
            <person name="Rychlik I."/>
        </authorList>
    </citation>
    <scope>NUCLEOTIDE SEQUENCE</scope>
    <source>
        <strain evidence="2">ET15</strain>
        <strain evidence="1">ET37</strain>
    </source>
</reference>
<dbReference type="RefSeq" id="WP_289824297.1">
    <property type="nucleotide sequence ID" value="NZ_JAUEIE010000001.1"/>
</dbReference>
<dbReference type="AlphaFoldDB" id="A0AAW7JM52"/>
<organism evidence="2 4">
    <name type="scientific">Leyella lascolaii</name>
    <dbReference type="NCBI Taxonomy" id="1776379"/>
    <lineage>
        <taxon>Bacteria</taxon>
        <taxon>Pseudomonadati</taxon>
        <taxon>Bacteroidota</taxon>
        <taxon>Bacteroidia</taxon>
        <taxon>Bacteroidales</taxon>
        <taxon>Prevotellaceae</taxon>
        <taxon>Leyella</taxon>
    </lineage>
</organism>
<evidence type="ECO:0000313" key="2">
    <source>
        <dbReference type="EMBL" id="MDN0023920.1"/>
    </source>
</evidence>
<dbReference type="Proteomes" id="UP001168478">
    <property type="component" value="Unassembled WGS sequence"/>
</dbReference>
<keyword evidence="3" id="KW-1185">Reference proteome</keyword>
<name>A0AAW7JM52_9BACT</name>
<proteinExistence type="predicted"/>
<evidence type="ECO:0000313" key="1">
    <source>
        <dbReference type="EMBL" id="MDN0021423.1"/>
    </source>
</evidence>
<gene>
    <name evidence="1" type="ORF">QVN81_00065</name>
    <name evidence="2" type="ORF">QVN84_00060</name>
</gene>